<dbReference type="AlphaFoldDB" id="A0A6N9SYS0"/>
<evidence type="ECO:0000259" key="6">
    <source>
        <dbReference type="PROSITE" id="PS51146"/>
    </source>
</evidence>
<feature type="domain" description="RecA family profile 1" evidence="5">
    <location>
        <begin position="12"/>
        <end position="175"/>
    </location>
</feature>
<sequence>MTSDASDTSEPALTRFESGLPELDQILGGGLVTGGSYIIQGSPGTGKTILANQICFARAAKGQKSLYMTLLSESFSQMFAFLQSLDFFEMAKVPEYIYYTSAYATLRQDGLDALLHLIVQEIRKRRPSVLVFEGIFAIGELSGPSGGETELRRFLNELAALAAQHRMTIVLVTNSDRSPSSPEYAVADGWIELVDDAASHHPSRHLVVHKQRGGPILRGRHQYRISDAGLEVYPRLESLPRPRDLQEASTRRLGSGIPGLDRMTGGGIPEHSATAVMGPAGSGKTTVGLHFLADSTPEALGLFFGFYEKPERLLRKAAGIGIDLEGLIAHGAAKIVRFPPDETLIDEIGRTAIREVEASGAKRVVFDGLIAACRPLADDTRLRAFLRALNDRLLALGATVVYTYEVPQLFFPEVLGSGQFSGLVDNTLLLHYSLEGPSVERRATLLKVRDSDFDHRACAYRITRNGLVLEPLEAHDIRPTTDAAPAGPVGTGRTG</sequence>
<dbReference type="EMBL" id="JAAAMG010000002">
    <property type="protein sequence ID" value="NDW03492.1"/>
    <property type="molecule type" value="Genomic_DNA"/>
</dbReference>
<gene>
    <name evidence="7" type="ORF">GTK09_03550</name>
</gene>
<dbReference type="InterPro" id="IPR051347">
    <property type="entry name" value="Circadian_clock_KaiC-rel"/>
</dbReference>
<evidence type="ECO:0000259" key="5">
    <source>
        <dbReference type="PROSITE" id="PS50162"/>
    </source>
</evidence>
<feature type="domain" description="KaiC" evidence="6">
    <location>
        <begin position="14"/>
        <end position="246"/>
    </location>
</feature>
<dbReference type="InterPro" id="IPR003593">
    <property type="entry name" value="AAA+_ATPase"/>
</dbReference>
<organism evidence="7 8">
    <name type="scientific">Jiella pacifica</name>
    <dbReference type="NCBI Taxonomy" id="2696469"/>
    <lineage>
        <taxon>Bacteria</taxon>
        <taxon>Pseudomonadati</taxon>
        <taxon>Pseudomonadota</taxon>
        <taxon>Alphaproteobacteria</taxon>
        <taxon>Hyphomicrobiales</taxon>
        <taxon>Aurantimonadaceae</taxon>
        <taxon>Jiella</taxon>
    </lineage>
</organism>
<dbReference type="InterPro" id="IPR010624">
    <property type="entry name" value="KaiC_dom"/>
</dbReference>
<dbReference type="RefSeq" id="WP_163461121.1">
    <property type="nucleotide sequence ID" value="NZ_JAAAMG010000002.1"/>
</dbReference>
<evidence type="ECO:0000313" key="8">
    <source>
        <dbReference type="Proteomes" id="UP000469011"/>
    </source>
</evidence>
<dbReference type="GO" id="GO:0003677">
    <property type="term" value="F:DNA binding"/>
    <property type="evidence" value="ECO:0007669"/>
    <property type="project" value="UniProtKB-KW"/>
</dbReference>
<evidence type="ECO:0000256" key="2">
    <source>
        <dbReference type="ARBA" id="ARBA00023125"/>
    </source>
</evidence>
<evidence type="ECO:0000256" key="3">
    <source>
        <dbReference type="ARBA" id="ARBA00023204"/>
    </source>
</evidence>
<keyword evidence="3" id="KW-0234">DNA repair</keyword>
<feature type="domain" description="KaiC" evidence="6">
    <location>
        <begin position="251"/>
        <end position="483"/>
    </location>
</feature>
<name>A0A6N9SYS0_9HYPH</name>
<dbReference type="PROSITE" id="PS51146">
    <property type="entry name" value="KAIC"/>
    <property type="match status" value="2"/>
</dbReference>
<dbReference type="InterPro" id="IPR027417">
    <property type="entry name" value="P-loop_NTPase"/>
</dbReference>
<accession>A0A6N9SYS0</accession>
<dbReference type="GO" id="GO:0140664">
    <property type="term" value="F:ATP-dependent DNA damage sensor activity"/>
    <property type="evidence" value="ECO:0007669"/>
    <property type="project" value="InterPro"/>
</dbReference>
<dbReference type="GO" id="GO:0005524">
    <property type="term" value="F:ATP binding"/>
    <property type="evidence" value="ECO:0007669"/>
    <property type="project" value="InterPro"/>
</dbReference>
<evidence type="ECO:0000256" key="1">
    <source>
        <dbReference type="ARBA" id="ARBA00022763"/>
    </source>
</evidence>
<dbReference type="PROSITE" id="PS50162">
    <property type="entry name" value="RECA_2"/>
    <property type="match status" value="1"/>
</dbReference>
<keyword evidence="1" id="KW-0227">DNA damage</keyword>
<keyword evidence="8" id="KW-1185">Reference proteome</keyword>
<keyword evidence="2" id="KW-0238">DNA-binding</keyword>
<dbReference type="PANTHER" id="PTHR42926">
    <property type="match status" value="1"/>
</dbReference>
<protein>
    <submittedName>
        <fullName evidence="7">AAA family ATPase</fullName>
    </submittedName>
</protein>
<dbReference type="SUPFAM" id="SSF52540">
    <property type="entry name" value="P-loop containing nucleoside triphosphate hydrolases"/>
    <property type="match status" value="2"/>
</dbReference>
<dbReference type="InterPro" id="IPR014774">
    <property type="entry name" value="KaiC-like_dom"/>
</dbReference>
<feature type="compositionally biased region" description="Basic and acidic residues" evidence="4">
    <location>
        <begin position="241"/>
        <end position="250"/>
    </location>
</feature>
<dbReference type="Proteomes" id="UP000469011">
    <property type="component" value="Unassembled WGS sequence"/>
</dbReference>
<dbReference type="Pfam" id="PF06745">
    <property type="entry name" value="ATPase"/>
    <property type="match status" value="2"/>
</dbReference>
<evidence type="ECO:0000256" key="4">
    <source>
        <dbReference type="SAM" id="MobiDB-lite"/>
    </source>
</evidence>
<reference evidence="7 8" key="1">
    <citation type="submission" date="2020-01" db="EMBL/GenBank/DDBJ databases">
        <title>Jiella pacifica sp. nov.</title>
        <authorList>
            <person name="Xue Z."/>
            <person name="Zhu S."/>
            <person name="Chen J."/>
            <person name="Yang J."/>
        </authorList>
    </citation>
    <scope>NUCLEOTIDE SEQUENCE [LARGE SCALE GENOMIC DNA]</scope>
    <source>
        <strain evidence="7 8">40Bstr34</strain>
    </source>
</reference>
<evidence type="ECO:0000313" key="7">
    <source>
        <dbReference type="EMBL" id="NDW03492.1"/>
    </source>
</evidence>
<dbReference type="SMART" id="SM00382">
    <property type="entry name" value="AAA"/>
    <property type="match status" value="2"/>
</dbReference>
<proteinExistence type="predicted"/>
<dbReference type="InterPro" id="IPR020588">
    <property type="entry name" value="RecA_ATP-bd"/>
</dbReference>
<comment type="caution">
    <text evidence="7">The sequence shown here is derived from an EMBL/GenBank/DDBJ whole genome shotgun (WGS) entry which is preliminary data.</text>
</comment>
<dbReference type="GO" id="GO:0006281">
    <property type="term" value="P:DNA repair"/>
    <property type="evidence" value="ECO:0007669"/>
    <property type="project" value="UniProtKB-KW"/>
</dbReference>
<dbReference type="PANTHER" id="PTHR42926:SF1">
    <property type="entry name" value="CIRCADIAN CLOCK OSCILLATOR PROTEIN KAIC 1"/>
    <property type="match status" value="1"/>
</dbReference>
<dbReference type="Gene3D" id="3.40.50.300">
    <property type="entry name" value="P-loop containing nucleotide triphosphate hydrolases"/>
    <property type="match status" value="2"/>
</dbReference>
<feature type="region of interest" description="Disordered" evidence="4">
    <location>
        <begin position="241"/>
        <end position="261"/>
    </location>
</feature>